<reference evidence="4 5" key="1">
    <citation type="submission" date="2014-08" db="EMBL/GenBank/DDBJ databases">
        <authorList>
            <person name="Moulin Lionel"/>
        </authorList>
    </citation>
    <scope>NUCLEOTIDE SEQUENCE [LARGE SCALE GENOMIC DNA]</scope>
</reference>
<organism evidence="4 5">
    <name type="scientific">Mesorhizobium plurifarium</name>
    <dbReference type="NCBI Taxonomy" id="69974"/>
    <lineage>
        <taxon>Bacteria</taxon>
        <taxon>Pseudomonadati</taxon>
        <taxon>Pseudomonadota</taxon>
        <taxon>Alphaproteobacteria</taxon>
        <taxon>Hyphomicrobiales</taxon>
        <taxon>Phyllobacteriaceae</taxon>
        <taxon>Mesorhizobium</taxon>
    </lineage>
</organism>
<dbReference type="Proteomes" id="UP000046373">
    <property type="component" value="Unassembled WGS sequence"/>
</dbReference>
<gene>
    <name evidence="4" type="ORF">MPLDJ20_150074</name>
</gene>
<dbReference type="InterPro" id="IPR023631">
    <property type="entry name" value="Amidase_dom"/>
</dbReference>
<sequence length="482" mass="51335">MEASAPPANHQSEFPDQTYPESLRFEPIGTVASHLADGSISATELCEHMLAKIDVLDKSLGGFSQVLHETARVEAKASDTRRKAGQVLSPLDGIPIAVKDLIDTRPAVCRAGLDHLSDYVPAKDAAVVTALRRAGAVIIGVTETDPGAFSTDTPRSINPIDPSRTVGGSSGGSAAVVAAGLAFAAIGTDSGGSIRIPAACCSIFGFKPTWGRVDTTGVRPLAPSLDHVGPLARSVEDLLLVQSVLDPALGVFASQDRPWTLGTSFSYFADATHDVQSSILATIERLRSRGSAWQEVELPAPGNVLAFHMINLPKEAADYHTRSFPEAWPGYPEIARATVEAGQRTGVAEYALSERRRAAAIASVERALDQVDAIILPTMPVDAPPRGMRQIPLGRDLVTKLEATIRYTALFNQTGHPVVALPATMLPDGRALGIQLVAQRNEDAKLLALARDVERILSVHVDYGLLLGQQYQHAQRIRAEIA</sequence>
<evidence type="ECO:0000313" key="5">
    <source>
        <dbReference type="Proteomes" id="UP000046373"/>
    </source>
</evidence>
<name>A0A090EMP9_MESPL</name>
<dbReference type="PANTHER" id="PTHR11895:SF67">
    <property type="entry name" value="AMIDASE DOMAIN-CONTAINING PROTEIN"/>
    <property type="match status" value="1"/>
</dbReference>
<dbReference type="AlphaFoldDB" id="A0A090EMP9"/>
<feature type="domain" description="Amidase" evidence="3">
    <location>
        <begin position="44"/>
        <end position="447"/>
    </location>
</feature>
<dbReference type="InterPro" id="IPR036928">
    <property type="entry name" value="AS_sf"/>
</dbReference>
<accession>A0A090EMP9</accession>
<keyword evidence="4" id="KW-0378">Hydrolase</keyword>
<dbReference type="EMBL" id="CCNB01000007">
    <property type="protein sequence ID" value="CDX32203.1"/>
    <property type="molecule type" value="Genomic_DNA"/>
</dbReference>
<dbReference type="Gene3D" id="3.90.1300.10">
    <property type="entry name" value="Amidase signature (AS) domain"/>
    <property type="match status" value="1"/>
</dbReference>
<evidence type="ECO:0000256" key="1">
    <source>
        <dbReference type="ARBA" id="ARBA00003871"/>
    </source>
</evidence>
<evidence type="ECO:0000313" key="4">
    <source>
        <dbReference type="EMBL" id="CDX32203.1"/>
    </source>
</evidence>
<dbReference type="PROSITE" id="PS00571">
    <property type="entry name" value="AMIDASES"/>
    <property type="match status" value="1"/>
</dbReference>
<dbReference type="InterPro" id="IPR000120">
    <property type="entry name" value="Amidase"/>
</dbReference>
<dbReference type="GO" id="GO:0016787">
    <property type="term" value="F:hydrolase activity"/>
    <property type="evidence" value="ECO:0007669"/>
    <property type="project" value="UniProtKB-KW"/>
</dbReference>
<dbReference type="PANTHER" id="PTHR11895">
    <property type="entry name" value="TRANSAMIDASE"/>
    <property type="match status" value="1"/>
</dbReference>
<evidence type="ECO:0000256" key="2">
    <source>
        <dbReference type="ARBA" id="ARBA00021874"/>
    </source>
</evidence>
<dbReference type="InterPro" id="IPR020556">
    <property type="entry name" value="Amidase_CS"/>
</dbReference>
<proteinExistence type="predicted"/>
<dbReference type="SUPFAM" id="SSF75304">
    <property type="entry name" value="Amidase signature (AS) enzymes"/>
    <property type="match status" value="1"/>
</dbReference>
<protein>
    <recommendedName>
        <fullName evidence="2">Indoleacetamide hydrolase</fullName>
    </recommendedName>
</protein>
<dbReference type="Pfam" id="PF01425">
    <property type="entry name" value="Amidase"/>
    <property type="match status" value="1"/>
</dbReference>
<comment type="function">
    <text evidence="1">Hydrolyzes indole-3-acetamide (IAM) into indole-3-acetic acid (IAA).</text>
</comment>
<evidence type="ECO:0000259" key="3">
    <source>
        <dbReference type="Pfam" id="PF01425"/>
    </source>
</evidence>